<gene>
    <name evidence="1" type="ORF">METZ01_LOCUS327355</name>
</gene>
<dbReference type="InterPro" id="IPR039329">
    <property type="entry name" value="SIAE"/>
</dbReference>
<dbReference type="GO" id="GO:0005975">
    <property type="term" value="P:carbohydrate metabolic process"/>
    <property type="evidence" value="ECO:0007669"/>
    <property type="project" value="TreeGrafter"/>
</dbReference>
<reference evidence="1" key="1">
    <citation type="submission" date="2018-05" db="EMBL/GenBank/DDBJ databases">
        <authorList>
            <person name="Lanie J.A."/>
            <person name="Ng W.-L."/>
            <person name="Kazmierczak K.M."/>
            <person name="Andrzejewski T.M."/>
            <person name="Davidsen T.M."/>
            <person name="Wayne K.J."/>
            <person name="Tettelin H."/>
            <person name="Glass J.I."/>
            <person name="Rusch D."/>
            <person name="Podicherti R."/>
            <person name="Tsui H.-C.T."/>
            <person name="Winkler M.E."/>
        </authorList>
    </citation>
    <scope>NUCLEOTIDE SEQUENCE</scope>
</reference>
<organism evidence="1">
    <name type="scientific">marine metagenome</name>
    <dbReference type="NCBI Taxonomy" id="408172"/>
    <lineage>
        <taxon>unclassified sequences</taxon>
        <taxon>metagenomes</taxon>
        <taxon>ecological metagenomes</taxon>
    </lineage>
</organism>
<dbReference type="EMBL" id="UINC01108419">
    <property type="protein sequence ID" value="SVC74501.1"/>
    <property type="molecule type" value="Genomic_DNA"/>
</dbReference>
<proteinExistence type="predicted"/>
<dbReference type="PANTHER" id="PTHR22901:SF0">
    <property type="entry name" value="SIALATE O-ACETYLESTERASE"/>
    <property type="match status" value="1"/>
</dbReference>
<evidence type="ECO:0000313" key="1">
    <source>
        <dbReference type="EMBL" id="SVC74501.1"/>
    </source>
</evidence>
<accession>A0A382PRA5</accession>
<dbReference type="AlphaFoldDB" id="A0A382PRA5"/>
<sequence>MRYKQSMFTLTALMCTFLCSGAADALKTHGIFRSNMVLQRDKPITVWGWAPAGSEVKVSLGKRSAIAKAAGEKGRWQVTFDSQPANSEGQELVVKAGKEVIRMENILIGDVWVMNGQSNMAFGLRAVYQAQFEASMAHLPLLRRIQINSYAESEHVETDLEEKDLNGNDTDKNWKVVTPEVALEMGAIGYIFGSRVQRALQIPIGIIDNSRGGASLESLVPRHKFKEHPMAAEYLAWVDKRYAEFDWDEALKKPLEKWEKTGT</sequence>
<name>A0A382PRA5_9ZZZZ</name>
<dbReference type="Gene3D" id="3.40.50.1110">
    <property type="entry name" value="SGNH hydrolase"/>
    <property type="match status" value="1"/>
</dbReference>
<dbReference type="InterPro" id="IPR036514">
    <property type="entry name" value="SGNH_hydro_sf"/>
</dbReference>
<feature type="non-terminal residue" evidence="1">
    <location>
        <position position="263"/>
    </location>
</feature>
<dbReference type="PANTHER" id="PTHR22901">
    <property type="entry name" value="SIALATE O-ACETYLESTERASE"/>
    <property type="match status" value="1"/>
</dbReference>
<dbReference type="GO" id="GO:0001681">
    <property type="term" value="F:sialate O-acetylesterase activity"/>
    <property type="evidence" value="ECO:0007669"/>
    <property type="project" value="InterPro"/>
</dbReference>
<protein>
    <recommendedName>
        <fullName evidence="2">Sialate O-acetylesterase domain-containing protein</fullName>
    </recommendedName>
</protein>
<evidence type="ECO:0008006" key="2">
    <source>
        <dbReference type="Google" id="ProtNLM"/>
    </source>
</evidence>
<dbReference type="SUPFAM" id="SSF52266">
    <property type="entry name" value="SGNH hydrolase"/>
    <property type="match status" value="1"/>
</dbReference>